<dbReference type="InterPro" id="IPR050090">
    <property type="entry name" value="Tyrosine_recombinase_XerCD"/>
</dbReference>
<dbReference type="PANTHER" id="PTHR30349:SF81">
    <property type="entry name" value="TYROSINE RECOMBINASE XERC"/>
    <property type="match status" value="1"/>
</dbReference>
<accession>K0YJ68</accession>
<dbReference type="GO" id="GO:0051301">
    <property type="term" value="P:cell division"/>
    <property type="evidence" value="ECO:0007669"/>
    <property type="project" value="UniProtKB-KW"/>
</dbReference>
<name>K0YJ68_9ACTN</name>
<dbReference type="InParanoid" id="K0YJ68"/>
<evidence type="ECO:0000256" key="7">
    <source>
        <dbReference type="ARBA" id="ARBA00023125"/>
    </source>
</evidence>
<dbReference type="NCBIfam" id="TIGR02225">
    <property type="entry name" value="recomb_XerD"/>
    <property type="match status" value="1"/>
</dbReference>
<dbReference type="InterPro" id="IPR044068">
    <property type="entry name" value="CB"/>
</dbReference>
<keyword evidence="5 10" id="KW-0159">Chromosome partition</keyword>
<dbReference type="InterPro" id="IPR004107">
    <property type="entry name" value="Integrase_SAM-like_N"/>
</dbReference>
<dbReference type="InterPro" id="IPR013762">
    <property type="entry name" value="Integrase-like_cat_sf"/>
</dbReference>
<proteinExistence type="inferred from homology"/>
<dbReference type="PATRIC" id="fig|742818.3.peg.1173"/>
<evidence type="ECO:0000256" key="5">
    <source>
        <dbReference type="ARBA" id="ARBA00022829"/>
    </source>
</evidence>
<feature type="domain" description="Tyr recombinase" evidence="11">
    <location>
        <begin position="123"/>
        <end position="306"/>
    </location>
</feature>
<keyword evidence="4 10" id="KW-0132">Cell division</keyword>
<comment type="subunit">
    <text evidence="10">Forms a cyclic heterotetrameric complex composed of two molecules of XerC and two molecules of XerD.</text>
</comment>
<feature type="active site" evidence="10">
    <location>
        <position position="284"/>
    </location>
</feature>
<keyword evidence="7 10" id="KW-0238">DNA-binding</keyword>
<dbReference type="Gene3D" id="1.10.150.130">
    <property type="match status" value="1"/>
</dbReference>
<dbReference type="AlphaFoldDB" id="K0YJ68"/>
<feature type="domain" description="Core-binding (CB)" evidence="12">
    <location>
        <begin position="17"/>
        <end position="102"/>
    </location>
</feature>
<dbReference type="SUPFAM" id="SSF47823">
    <property type="entry name" value="lambda integrase-like, N-terminal domain"/>
    <property type="match status" value="1"/>
</dbReference>
<reference evidence="13 14" key="1">
    <citation type="submission" date="2012-08" db="EMBL/GenBank/DDBJ databases">
        <title>The Genome Sequence of Slackia piriformis YIT 12062.</title>
        <authorList>
            <consortium name="The Broad Institute Genome Sequencing Platform"/>
            <person name="Earl A."/>
            <person name="Ward D."/>
            <person name="Feldgarden M."/>
            <person name="Gevers D."/>
            <person name="Morotomi M."/>
            <person name="Walker B."/>
            <person name="Young S.K."/>
            <person name="Zeng Q."/>
            <person name="Gargeya S."/>
            <person name="Fitzgerald M."/>
            <person name="Haas B."/>
            <person name="Abouelleil A."/>
            <person name="Alvarado L."/>
            <person name="Arachchi H.M."/>
            <person name="Berlin A.M."/>
            <person name="Chapman S.B."/>
            <person name="Goldberg J."/>
            <person name="Griggs A."/>
            <person name="Gujja S."/>
            <person name="Hansen M."/>
            <person name="Howarth C."/>
            <person name="Imamovic A."/>
            <person name="Larimer J."/>
            <person name="McCowen C."/>
            <person name="Montmayeur A."/>
            <person name="Murphy C."/>
            <person name="Neiman D."/>
            <person name="Pearson M."/>
            <person name="Priest M."/>
            <person name="Roberts A."/>
            <person name="Saif S."/>
            <person name="Shea T."/>
            <person name="Sisk P."/>
            <person name="Sykes S."/>
            <person name="Wortman J."/>
            <person name="Nusbaum C."/>
            <person name="Birren B."/>
        </authorList>
    </citation>
    <scope>NUCLEOTIDE SEQUENCE [LARGE SCALE GENOMIC DNA]</scope>
    <source>
        <strain evidence="13 14">YIT 12062</strain>
    </source>
</reference>
<dbReference type="InterPro" id="IPR011010">
    <property type="entry name" value="DNA_brk_join_enz"/>
</dbReference>
<dbReference type="GO" id="GO:0009037">
    <property type="term" value="F:tyrosine-based site-specific recombinase activity"/>
    <property type="evidence" value="ECO:0007669"/>
    <property type="project" value="UniProtKB-UniRule"/>
</dbReference>
<feature type="active site" evidence="10">
    <location>
        <position position="187"/>
    </location>
</feature>
<dbReference type="HOGENOM" id="CLU_027562_9_6_11"/>
<feature type="active site" evidence="10">
    <location>
        <position position="261"/>
    </location>
</feature>
<keyword evidence="9 10" id="KW-0131">Cell cycle</keyword>
<evidence type="ECO:0000256" key="8">
    <source>
        <dbReference type="ARBA" id="ARBA00023172"/>
    </source>
</evidence>
<evidence type="ECO:0000259" key="11">
    <source>
        <dbReference type="PROSITE" id="PS51898"/>
    </source>
</evidence>
<dbReference type="RefSeq" id="WP_009139316.1">
    <property type="nucleotide sequence ID" value="NZ_JH815198.1"/>
</dbReference>
<dbReference type="Proteomes" id="UP000006069">
    <property type="component" value="Unassembled WGS sequence"/>
</dbReference>
<organism evidence="13 14">
    <name type="scientific">Slackia piriformis YIT 12062</name>
    <dbReference type="NCBI Taxonomy" id="742818"/>
    <lineage>
        <taxon>Bacteria</taxon>
        <taxon>Bacillati</taxon>
        <taxon>Actinomycetota</taxon>
        <taxon>Coriobacteriia</taxon>
        <taxon>Eggerthellales</taxon>
        <taxon>Eggerthellaceae</taxon>
        <taxon>Slackia</taxon>
    </lineage>
</organism>
<feature type="active site" evidence="10">
    <location>
        <position position="258"/>
    </location>
</feature>
<keyword evidence="3 10" id="KW-0963">Cytoplasm</keyword>
<gene>
    <name evidence="10" type="primary">xerC</name>
    <name evidence="13" type="ORF">HMPREF9451_01113</name>
</gene>
<evidence type="ECO:0000256" key="10">
    <source>
        <dbReference type="HAMAP-Rule" id="MF_01808"/>
    </source>
</evidence>
<evidence type="ECO:0000256" key="9">
    <source>
        <dbReference type="ARBA" id="ARBA00023306"/>
    </source>
</evidence>
<dbReference type="InterPro" id="IPR011932">
    <property type="entry name" value="Recomb_XerD"/>
</dbReference>
<keyword evidence="14" id="KW-1185">Reference proteome</keyword>
<evidence type="ECO:0000259" key="12">
    <source>
        <dbReference type="PROSITE" id="PS51900"/>
    </source>
</evidence>
<keyword evidence="8 10" id="KW-0233">DNA recombination</keyword>
<evidence type="ECO:0000313" key="14">
    <source>
        <dbReference type="Proteomes" id="UP000006069"/>
    </source>
</evidence>
<comment type="similarity">
    <text evidence="2">Belongs to the 'phage' integrase family. XerD subfamily.</text>
</comment>
<evidence type="ECO:0000256" key="6">
    <source>
        <dbReference type="ARBA" id="ARBA00022908"/>
    </source>
</evidence>
<dbReference type="PROSITE" id="PS51898">
    <property type="entry name" value="TYR_RECOMBINASE"/>
    <property type="match status" value="1"/>
</dbReference>
<dbReference type="Gene3D" id="1.10.443.10">
    <property type="entry name" value="Intergrase catalytic core"/>
    <property type="match status" value="1"/>
</dbReference>
<dbReference type="eggNOG" id="COG4974">
    <property type="taxonomic scope" value="Bacteria"/>
</dbReference>
<dbReference type="GO" id="GO:0006313">
    <property type="term" value="P:DNA transposition"/>
    <property type="evidence" value="ECO:0007669"/>
    <property type="project" value="UniProtKB-UniRule"/>
</dbReference>
<protein>
    <recommendedName>
        <fullName evidence="10">Tyrosine recombinase XerC</fullName>
    </recommendedName>
</protein>
<dbReference type="GO" id="GO:0003677">
    <property type="term" value="F:DNA binding"/>
    <property type="evidence" value="ECO:0007669"/>
    <property type="project" value="UniProtKB-UniRule"/>
</dbReference>
<feature type="active site" evidence="10">
    <location>
        <position position="163"/>
    </location>
</feature>
<comment type="function">
    <text evidence="10">Site-specific tyrosine recombinase, which acts by catalyzing the cutting and rejoining of the recombining DNA molecules. The XerC-XerD complex is essential to convert dimers of the bacterial chromosome into monomers to permit their segregation at cell division. It also contributes to the segregational stability of plasmids.</text>
</comment>
<comment type="similarity">
    <text evidence="10">Belongs to the 'phage' integrase family. XerC subfamily.</text>
</comment>
<evidence type="ECO:0000256" key="4">
    <source>
        <dbReference type="ARBA" id="ARBA00022618"/>
    </source>
</evidence>
<dbReference type="Pfam" id="PF00589">
    <property type="entry name" value="Phage_integrase"/>
    <property type="match status" value="1"/>
</dbReference>
<evidence type="ECO:0000256" key="2">
    <source>
        <dbReference type="ARBA" id="ARBA00010450"/>
    </source>
</evidence>
<evidence type="ECO:0000313" key="13">
    <source>
        <dbReference type="EMBL" id="EJZ83597.1"/>
    </source>
</evidence>
<dbReference type="InterPro" id="IPR023009">
    <property type="entry name" value="Tyrosine_recombinase_XerC/XerD"/>
</dbReference>
<dbReference type="GO" id="GO:0005737">
    <property type="term" value="C:cytoplasm"/>
    <property type="evidence" value="ECO:0007669"/>
    <property type="project" value="UniProtKB-SubCell"/>
</dbReference>
<comment type="caution">
    <text evidence="13">The sequence shown here is derived from an EMBL/GenBank/DDBJ whole genome shotgun (WGS) entry which is preliminary data.</text>
</comment>
<dbReference type="OrthoDB" id="9801717at2"/>
<evidence type="ECO:0000256" key="1">
    <source>
        <dbReference type="ARBA" id="ARBA00004496"/>
    </source>
</evidence>
<comment type="subcellular location">
    <subcellularLocation>
        <location evidence="1 10">Cytoplasm</location>
    </subcellularLocation>
</comment>
<sequence length="318" mass="34996">MATESSLGRSEGEVASGRTYDAIGEYLSFLSVEKGASPLTVRSYACDLRDYESFLARRGADCLSASCDDILAFEGDLLERGYAPSSRERHVSAVKGFHRFMVREGLSPADPSIGIALPKVPLRLPDVLSIDAVNRVLDQDMRADEIGLRDRAILEVLYGCGLRVSELVGMDRGDVFFDEGFVRVRGKGSKERIAPLGGMAAQILARYLDEARPVLARRSPGDAAMFLNARGSRISRQSVHAIVARWGQAAGIKGLHPHTLRHSFATHMLEGGADLRTIQEILGHSDIATTQIYTHVSHVHMREEYLACHPRAKRRPKM</sequence>
<keyword evidence="6 10" id="KW-0229">DNA integration</keyword>
<evidence type="ECO:0000256" key="3">
    <source>
        <dbReference type="ARBA" id="ARBA00022490"/>
    </source>
</evidence>
<dbReference type="InterPro" id="IPR002104">
    <property type="entry name" value="Integrase_catalytic"/>
</dbReference>
<dbReference type="PANTHER" id="PTHR30349">
    <property type="entry name" value="PHAGE INTEGRASE-RELATED"/>
    <property type="match status" value="1"/>
</dbReference>
<dbReference type="Pfam" id="PF02899">
    <property type="entry name" value="Phage_int_SAM_1"/>
    <property type="match status" value="1"/>
</dbReference>
<dbReference type="EMBL" id="ADMD01000007">
    <property type="protein sequence ID" value="EJZ83597.1"/>
    <property type="molecule type" value="Genomic_DNA"/>
</dbReference>
<dbReference type="PROSITE" id="PS51900">
    <property type="entry name" value="CB"/>
    <property type="match status" value="1"/>
</dbReference>
<dbReference type="FunCoup" id="K0YJ68">
    <property type="interactions" value="17"/>
</dbReference>
<dbReference type="InterPro" id="IPR010998">
    <property type="entry name" value="Integrase_recombinase_N"/>
</dbReference>
<dbReference type="NCBIfam" id="NF001399">
    <property type="entry name" value="PRK00283.1"/>
    <property type="match status" value="1"/>
</dbReference>
<dbReference type="SUPFAM" id="SSF56349">
    <property type="entry name" value="DNA breaking-rejoining enzymes"/>
    <property type="match status" value="1"/>
</dbReference>
<dbReference type="HAMAP" id="MF_01808">
    <property type="entry name" value="Recomb_XerC_XerD"/>
    <property type="match status" value="1"/>
</dbReference>
<feature type="active site" description="O-(3'-phospho-DNA)-tyrosine intermediate" evidence="10">
    <location>
        <position position="293"/>
    </location>
</feature>
<dbReference type="GO" id="GO:0007059">
    <property type="term" value="P:chromosome segregation"/>
    <property type="evidence" value="ECO:0007669"/>
    <property type="project" value="UniProtKB-UniRule"/>
</dbReference>
<dbReference type="CDD" id="cd00798">
    <property type="entry name" value="INT_XerDC_C"/>
    <property type="match status" value="1"/>
</dbReference>